<reference evidence="1 2" key="1">
    <citation type="submission" date="2018-06" db="EMBL/GenBank/DDBJ databases">
        <title>Genome analysis of cellulolytic fungus Trichoderma lentiforme CFAM-422.</title>
        <authorList>
            <person name="Steindorff A.S."/>
            <person name="Formighieri E.F."/>
            <person name="Midorikawa G.E.O."/>
            <person name="Tamietti M.S."/>
            <person name="Ramos E.Z."/>
            <person name="Silva A.S."/>
            <person name="Bon E.P.S."/>
            <person name="Mendes T.D."/>
            <person name="Damaso M.C.T."/>
            <person name="Favaro L.C.L."/>
        </authorList>
    </citation>
    <scope>NUCLEOTIDE SEQUENCE [LARGE SCALE GENOMIC DNA]</scope>
    <source>
        <strain evidence="1 2">CFAM-422</strain>
    </source>
</reference>
<sequence>MRGAADQNEAEDLRQTPALLAEWSIASREVDDLASSMDLRYVRVGVGVFALLLSLKLHLLDGVDDFAELDRREGCTAYVVQWGNVAESFKAGTRASLSGVFALANSANYLHLTVTLMPGQETHIAQGILSCNLDDGIAVFEVVLQT</sequence>
<name>A0A9P5CC86_9HYPO</name>
<dbReference type="EMBL" id="QLNT01000015">
    <property type="protein sequence ID" value="KAF3067681.1"/>
    <property type="molecule type" value="Genomic_DNA"/>
</dbReference>
<comment type="caution">
    <text evidence="1">The sequence shown here is derived from an EMBL/GenBank/DDBJ whole genome shotgun (WGS) entry which is preliminary data.</text>
</comment>
<evidence type="ECO:0000313" key="1">
    <source>
        <dbReference type="EMBL" id="KAF3067681.1"/>
    </source>
</evidence>
<proteinExistence type="predicted"/>
<accession>A0A9P5CC86</accession>
<protein>
    <submittedName>
        <fullName evidence="1">Uncharacterized protein</fullName>
    </submittedName>
</protein>
<evidence type="ECO:0000313" key="2">
    <source>
        <dbReference type="Proteomes" id="UP000801864"/>
    </source>
</evidence>
<dbReference type="Proteomes" id="UP000801864">
    <property type="component" value="Unassembled WGS sequence"/>
</dbReference>
<keyword evidence="2" id="KW-1185">Reference proteome</keyword>
<gene>
    <name evidence="1" type="ORF">CFAM422_008366</name>
</gene>
<organism evidence="1 2">
    <name type="scientific">Trichoderma lentiforme</name>
    <dbReference type="NCBI Taxonomy" id="1567552"/>
    <lineage>
        <taxon>Eukaryota</taxon>
        <taxon>Fungi</taxon>
        <taxon>Dikarya</taxon>
        <taxon>Ascomycota</taxon>
        <taxon>Pezizomycotina</taxon>
        <taxon>Sordariomycetes</taxon>
        <taxon>Hypocreomycetidae</taxon>
        <taxon>Hypocreales</taxon>
        <taxon>Hypocreaceae</taxon>
        <taxon>Trichoderma</taxon>
    </lineage>
</organism>
<dbReference type="AlphaFoldDB" id="A0A9P5CC86"/>